<dbReference type="RefSeq" id="WP_305109537.1">
    <property type="nucleotide sequence ID" value="NZ_JAUTWS010000546.1"/>
</dbReference>
<dbReference type="EMBL" id="JAUTWS010000546">
    <property type="protein sequence ID" value="MDO9714752.1"/>
    <property type="molecule type" value="Genomic_DNA"/>
</dbReference>
<feature type="non-terminal residue" evidence="1">
    <location>
        <position position="83"/>
    </location>
</feature>
<evidence type="ECO:0008006" key="3">
    <source>
        <dbReference type="Google" id="ProtNLM"/>
    </source>
</evidence>
<organism evidence="1 2">
    <name type="scientific">Paracraurococcus lichenis</name>
    <dbReference type="NCBI Taxonomy" id="3064888"/>
    <lineage>
        <taxon>Bacteria</taxon>
        <taxon>Pseudomonadati</taxon>
        <taxon>Pseudomonadota</taxon>
        <taxon>Alphaproteobacteria</taxon>
        <taxon>Acetobacterales</taxon>
        <taxon>Roseomonadaceae</taxon>
        <taxon>Paracraurococcus</taxon>
    </lineage>
</organism>
<keyword evidence="2" id="KW-1185">Reference proteome</keyword>
<evidence type="ECO:0000313" key="1">
    <source>
        <dbReference type="EMBL" id="MDO9714752.1"/>
    </source>
</evidence>
<gene>
    <name evidence="1" type="ORF">Q7A36_41180</name>
</gene>
<comment type="caution">
    <text evidence="1">The sequence shown here is derived from an EMBL/GenBank/DDBJ whole genome shotgun (WGS) entry which is preliminary data.</text>
</comment>
<protein>
    <recommendedName>
        <fullName evidence="3">Helix-turn-helix domain-containing protein</fullName>
    </recommendedName>
</protein>
<dbReference type="Proteomes" id="UP001243009">
    <property type="component" value="Unassembled WGS sequence"/>
</dbReference>
<proteinExistence type="predicted"/>
<reference evidence="1 2" key="1">
    <citation type="submission" date="2023-08" db="EMBL/GenBank/DDBJ databases">
        <title>The draft genome sequence of Paracraurococcus sp. LOR1-02.</title>
        <authorList>
            <person name="Kingkaew E."/>
            <person name="Tanasupawat S."/>
        </authorList>
    </citation>
    <scope>NUCLEOTIDE SEQUENCE [LARGE SCALE GENOMIC DNA]</scope>
    <source>
        <strain evidence="1 2">LOR1-02</strain>
    </source>
</reference>
<accession>A0ABT9EEW7</accession>
<name>A0ABT9EEW7_9PROT</name>
<sequence length="83" mass="9058">MDRGVGAAVRLPESGRKVLAIQALAGCETVSDLAAQHEVSRKFVYQQTQKASAALDEAFSPAVRDDEVLFELAVTKTWLRQVI</sequence>
<evidence type="ECO:0000313" key="2">
    <source>
        <dbReference type="Proteomes" id="UP001243009"/>
    </source>
</evidence>